<evidence type="ECO:0000259" key="6">
    <source>
        <dbReference type="Pfam" id="PF04377"/>
    </source>
</evidence>
<dbReference type="GO" id="GO:0008914">
    <property type="term" value="F:leucyl-tRNA--protein transferase activity"/>
    <property type="evidence" value="ECO:0007669"/>
    <property type="project" value="UniProtKB-UniRule"/>
</dbReference>
<dbReference type="GO" id="GO:0071596">
    <property type="term" value="P:ubiquitin-dependent protein catabolic process via the N-end rule pathway"/>
    <property type="evidence" value="ECO:0007669"/>
    <property type="project" value="InterPro"/>
</dbReference>
<comment type="similarity">
    <text evidence="4">Belongs to the R-transferase family. Bpt subfamily.</text>
</comment>
<comment type="subcellular location">
    <subcellularLocation>
        <location evidence="4">Cytoplasm</location>
    </subcellularLocation>
</comment>
<comment type="function">
    <text evidence="4">Functions in the N-end rule pathway of protein degradation where it conjugates Leu from its aminoacyl-tRNA to the N-termini of proteins containing an N-terminal aspartate or glutamate.</text>
</comment>
<sequence>MSDIHDPSFNVLQFYLTAPYSCSYLDGKMARSQVVVPGHLIRPPVYAQLLRNGFRRSGLFTYRPRCDQCRACISVRINCAQFAPNRTQRRILKRHDNLRASIRPLEWDESHFDLYKKYQASRHAGGGMDDDSAEQYEEFLLTSRIDSQLVQFHDEDQVLRMVSIIDVTDDGLSSVYTFYDPDYAGSLGTYGILWQIGHCKDRGLPWLYLGYWIAQSRKMAYKINFRPIELYINHRWIDSANIDLSELSSF</sequence>
<dbReference type="InterPro" id="IPR007472">
    <property type="entry name" value="N-end_Aminoacyl_Trfase_C"/>
</dbReference>
<keyword evidence="1 4" id="KW-0963">Cytoplasm</keyword>
<gene>
    <name evidence="4" type="primary">bpt</name>
    <name evidence="7" type="ORF">DD666_20045</name>
</gene>
<dbReference type="NCBIfam" id="NF002346">
    <property type="entry name" value="PRK01305.2-3"/>
    <property type="match status" value="1"/>
</dbReference>
<dbReference type="HAMAP" id="MF_00689">
    <property type="entry name" value="Bpt"/>
    <property type="match status" value="1"/>
</dbReference>
<comment type="caution">
    <text evidence="7">The sequence shown here is derived from an EMBL/GenBank/DDBJ whole genome shotgun (WGS) entry which is preliminary data.</text>
</comment>
<comment type="catalytic activity">
    <reaction evidence="4">
        <text>N-terminal L-aspartyl-[protein] + L-leucyl-tRNA(Leu) = N-terminal L-leucyl-L-aspartyl-[protein] + tRNA(Leu) + H(+)</text>
        <dbReference type="Rhea" id="RHEA:50420"/>
        <dbReference type="Rhea" id="RHEA-COMP:9613"/>
        <dbReference type="Rhea" id="RHEA-COMP:9622"/>
        <dbReference type="Rhea" id="RHEA-COMP:12669"/>
        <dbReference type="Rhea" id="RHEA-COMP:12674"/>
        <dbReference type="ChEBI" id="CHEBI:15378"/>
        <dbReference type="ChEBI" id="CHEBI:64720"/>
        <dbReference type="ChEBI" id="CHEBI:78442"/>
        <dbReference type="ChEBI" id="CHEBI:78494"/>
        <dbReference type="ChEBI" id="CHEBI:133042"/>
        <dbReference type="EC" id="2.3.2.29"/>
    </reaction>
</comment>
<organism evidence="7 8">
    <name type="scientific">Advenella kashmirensis</name>
    <dbReference type="NCBI Taxonomy" id="310575"/>
    <lineage>
        <taxon>Bacteria</taxon>
        <taxon>Pseudomonadati</taxon>
        <taxon>Pseudomonadota</taxon>
        <taxon>Betaproteobacteria</taxon>
        <taxon>Burkholderiales</taxon>
        <taxon>Alcaligenaceae</taxon>
    </lineage>
</organism>
<evidence type="ECO:0000313" key="8">
    <source>
        <dbReference type="Proteomes" id="UP000264036"/>
    </source>
</evidence>
<evidence type="ECO:0000256" key="1">
    <source>
        <dbReference type="ARBA" id="ARBA00022490"/>
    </source>
</evidence>
<evidence type="ECO:0000313" key="7">
    <source>
        <dbReference type="EMBL" id="HBP31691.1"/>
    </source>
</evidence>
<dbReference type="InterPro" id="IPR017138">
    <property type="entry name" value="Asp_Glu_LeuTrfase"/>
</dbReference>
<dbReference type="Pfam" id="PF04377">
    <property type="entry name" value="ATE_C"/>
    <property type="match status" value="1"/>
</dbReference>
<dbReference type="NCBIfam" id="NF002341">
    <property type="entry name" value="PRK01305.1-1"/>
    <property type="match status" value="1"/>
</dbReference>
<dbReference type="AlphaFoldDB" id="A0A356LM81"/>
<comment type="catalytic activity">
    <reaction evidence="4">
        <text>N-terminal L-glutamyl-[protein] + L-leucyl-tRNA(Leu) = N-terminal L-leucyl-L-glutamyl-[protein] + tRNA(Leu) + H(+)</text>
        <dbReference type="Rhea" id="RHEA:50412"/>
        <dbReference type="Rhea" id="RHEA-COMP:9613"/>
        <dbReference type="Rhea" id="RHEA-COMP:9622"/>
        <dbReference type="Rhea" id="RHEA-COMP:12664"/>
        <dbReference type="Rhea" id="RHEA-COMP:12668"/>
        <dbReference type="ChEBI" id="CHEBI:15378"/>
        <dbReference type="ChEBI" id="CHEBI:64721"/>
        <dbReference type="ChEBI" id="CHEBI:78442"/>
        <dbReference type="ChEBI" id="CHEBI:78494"/>
        <dbReference type="ChEBI" id="CHEBI:133041"/>
        <dbReference type="EC" id="2.3.2.29"/>
    </reaction>
</comment>
<name>A0A356LM81_9BURK</name>
<dbReference type="EC" id="2.3.2.29" evidence="4"/>
<feature type="domain" description="N-end rule aminoacyl transferase C-terminal" evidence="6">
    <location>
        <begin position="111"/>
        <end position="231"/>
    </location>
</feature>
<proteinExistence type="inferred from homology"/>
<dbReference type="EMBL" id="DOEK01000042">
    <property type="protein sequence ID" value="HBP31691.1"/>
    <property type="molecule type" value="Genomic_DNA"/>
</dbReference>
<dbReference type="Pfam" id="PF04376">
    <property type="entry name" value="ATE_N"/>
    <property type="match status" value="1"/>
</dbReference>
<dbReference type="InterPro" id="IPR007471">
    <property type="entry name" value="N-end_Aminoacyl_Trfase_N"/>
</dbReference>
<dbReference type="PIRSF" id="PIRSF037208">
    <property type="entry name" value="ATE_pro_prd"/>
    <property type="match status" value="1"/>
</dbReference>
<evidence type="ECO:0000256" key="3">
    <source>
        <dbReference type="ARBA" id="ARBA00023315"/>
    </source>
</evidence>
<evidence type="ECO:0000256" key="2">
    <source>
        <dbReference type="ARBA" id="ARBA00022679"/>
    </source>
</evidence>
<reference evidence="7 8" key="1">
    <citation type="journal article" date="2018" name="Nat. Biotechnol.">
        <title>A standardized bacterial taxonomy based on genome phylogeny substantially revises the tree of life.</title>
        <authorList>
            <person name="Parks D.H."/>
            <person name="Chuvochina M."/>
            <person name="Waite D.W."/>
            <person name="Rinke C."/>
            <person name="Skarshewski A."/>
            <person name="Chaumeil P.A."/>
            <person name="Hugenholtz P."/>
        </authorList>
    </citation>
    <scope>NUCLEOTIDE SEQUENCE [LARGE SCALE GENOMIC DNA]</scope>
    <source>
        <strain evidence="7">UBA10707</strain>
    </source>
</reference>
<dbReference type="GO" id="GO:0004057">
    <property type="term" value="F:arginyl-tRNA--protein transferase activity"/>
    <property type="evidence" value="ECO:0007669"/>
    <property type="project" value="InterPro"/>
</dbReference>
<dbReference type="NCBIfam" id="NF002342">
    <property type="entry name" value="PRK01305.1-3"/>
    <property type="match status" value="1"/>
</dbReference>
<evidence type="ECO:0000256" key="4">
    <source>
        <dbReference type="HAMAP-Rule" id="MF_00689"/>
    </source>
</evidence>
<dbReference type="InterPro" id="IPR030700">
    <property type="entry name" value="N-end_Aminoacyl_Trfase"/>
</dbReference>
<dbReference type="GO" id="GO:0005737">
    <property type="term" value="C:cytoplasm"/>
    <property type="evidence" value="ECO:0007669"/>
    <property type="project" value="UniProtKB-SubCell"/>
</dbReference>
<keyword evidence="3 4" id="KW-0012">Acyltransferase</keyword>
<feature type="domain" description="N-end aminoacyl transferase N-terminal" evidence="5">
    <location>
        <begin position="20"/>
        <end position="90"/>
    </location>
</feature>
<dbReference type="Proteomes" id="UP000264036">
    <property type="component" value="Unassembled WGS sequence"/>
</dbReference>
<dbReference type="SUPFAM" id="SSF55729">
    <property type="entry name" value="Acyl-CoA N-acyltransferases (Nat)"/>
    <property type="match status" value="1"/>
</dbReference>
<dbReference type="PANTHER" id="PTHR21367:SF1">
    <property type="entry name" value="ARGINYL-TRNA--PROTEIN TRANSFERASE 1"/>
    <property type="match status" value="1"/>
</dbReference>
<dbReference type="InterPro" id="IPR016181">
    <property type="entry name" value="Acyl_CoA_acyltransferase"/>
</dbReference>
<keyword evidence="2 4" id="KW-0808">Transferase</keyword>
<dbReference type="PANTHER" id="PTHR21367">
    <property type="entry name" value="ARGININE-TRNA-PROTEIN TRANSFERASE 1"/>
    <property type="match status" value="1"/>
</dbReference>
<protein>
    <recommendedName>
        <fullName evidence="4">Aspartate/glutamate leucyltransferase</fullName>
        <ecNumber evidence="4">2.3.2.29</ecNumber>
    </recommendedName>
</protein>
<accession>A0A356LM81</accession>
<evidence type="ECO:0000259" key="5">
    <source>
        <dbReference type="Pfam" id="PF04376"/>
    </source>
</evidence>